<dbReference type="PANTHER" id="PTHR19328:SF75">
    <property type="entry name" value="ALDOSE SUGAR DEHYDROGENASE YLII"/>
    <property type="match status" value="1"/>
</dbReference>
<gene>
    <name evidence="4" type="ORF">ACFQZJ_18965</name>
</gene>
<accession>A0ABW3BB44</accession>
<evidence type="ECO:0000259" key="2">
    <source>
        <dbReference type="Pfam" id="PF07995"/>
    </source>
</evidence>
<name>A0ABW3BB44_9FLAO</name>
<evidence type="ECO:0000313" key="4">
    <source>
        <dbReference type="EMBL" id="MFD0799559.1"/>
    </source>
</evidence>
<protein>
    <submittedName>
        <fullName evidence="4">PQQ-dependent sugar dehydrogenase</fullName>
    </submittedName>
</protein>
<organism evidence="4 5">
    <name type="scientific">Maribacter chungangensis</name>
    <dbReference type="NCBI Taxonomy" id="1069117"/>
    <lineage>
        <taxon>Bacteria</taxon>
        <taxon>Pseudomonadati</taxon>
        <taxon>Bacteroidota</taxon>
        <taxon>Flavobacteriia</taxon>
        <taxon>Flavobacteriales</taxon>
        <taxon>Flavobacteriaceae</taxon>
        <taxon>Maribacter</taxon>
    </lineage>
</organism>
<dbReference type="Proteomes" id="UP001597012">
    <property type="component" value="Unassembled WGS sequence"/>
</dbReference>
<feature type="domain" description="Ricin B lectin" evidence="3">
    <location>
        <begin position="825"/>
        <end position="901"/>
    </location>
</feature>
<feature type="non-terminal residue" evidence="4">
    <location>
        <position position="1066"/>
    </location>
</feature>
<dbReference type="InterPro" id="IPR000772">
    <property type="entry name" value="Ricin_B_lectin"/>
</dbReference>
<dbReference type="EMBL" id="JBHTHY010000026">
    <property type="protein sequence ID" value="MFD0799559.1"/>
    <property type="molecule type" value="Genomic_DNA"/>
</dbReference>
<dbReference type="InterPro" id="IPR035992">
    <property type="entry name" value="Ricin_B-like_lectins"/>
</dbReference>
<feature type="region of interest" description="Disordered" evidence="1">
    <location>
        <begin position="1032"/>
        <end position="1066"/>
    </location>
</feature>
<dbReference type="SUPFAM" id="SSF48695">
    <property type="entry name" value="Multiheme cytochromes"/>
    <property type="match status" value="1"/>
</dbReference>
<dbReference type="InterPro" id="IPR011042">
    <property type="entry name" value="6-blade_b-propeller_TolB-like"/>
</dbReference>
<dbReference type="SUPFAM" id="SSF50370">
    <property type="entry name" value="Ricin B-like lectins"/>
    <property type="match status" value="1"/>
</dbReference>
<dbReference type="InterPro" id="IPR012938">
    <property type="entry name" value="Glc/Sorbosone_DH"/>
</dbReference>
<evidence type="ECO:0000259" key="3">
    <source>
        <dbReference type="Pfam" id="PF14200"/>
    </source>
</evidence>
<proteinExistence type="predicted"/>
<evidence type="ECO:0000256" key="1">
    <source>
        <dbReference type="SAM" id="MobiDB-lite"/>
    </source>
</evidence>
<sequence length="1066" mass="117129">MRKSTAGIIILILTVSVYFGFRPLPDDPGLTIPETVAPFLNGNFPDISPVNQEYTIAFPNLTFNSPLTFTTVPNTGKLIIGQRNGELYWFENDDAVTAKNLLRDLSDEVGVVWDGGFLGLAVHPEFGEHTKNYIYVYYTTKDSQGRDYPDAFVSGFGCNREDYWGSFLILKRMTVDPNTLTVDPSEDLVMLKMRMFSSSHRGGGLVFGNDGFLYLATGDQSAYTKSQNNTNLDGGVLRMDVDQDPSKSHAPIKKLNINGRFPDEISGEGYWIPNDNPFLSADGSRFEEYYTIGHRNPHRMTKDMLTGDFYIGEIGEARHEEINVLKKGGNYGWPVYEGTYYRGTGCTDMLDGMPHEAPLTSFPRAEANAIMGGYVYRGTAMPSYYGKYICADYGIGEEIWAVDIATGTYETITQFSPTDIISFGEDTEGELYLLSQGDNVPLYRLMESGALQGTVPQRLSETGAFNDLQTLEPAQGLIPYELIESFWSDGAEKQRWLAIPNDGTHNTPEEQISFSENGDWEFPVGAVLVKHFELPIDENNPSLTKRLETRFSIKASNGSFYFVTYKWNAEQTEAFLLETGVEEAIAVTKTDGSTEYQTWAYPSTADCISCHNPETGGSLGTRTRYLNSELTYPTSGVRANQLVTLSHLGILNEPIDEGKTQGYQTHKAITDATASLDEKARSYLDLNCAYCHRPGATGERAQFDLQLFRSLSQTGLLNAGINTPLGIDGEQIIVPNDASKSILYHRMNSVDQTIAMPPIAKNKIDVAGVELIQAWINQLEESLPIPDQGEYRIVNSASGGTLQIPSAGTADRLNVAVGSYAILEQQHFAFEEAGNGYYQFRALHSDKYLDVELGGTVANTNVWQYIGNSTDAQLWELIDTGDDSFYIVSKLSGFYLGVEPDGNVAVLDDNSAAVRWQFLPIGNQSEHGITVLSTAITTSENEDTATLEISLRSAPTEDVTLLLSGTENTDEYTLSASELTFTAANWNVPQNVTVTGVDDTENDGTQFYTISIAVDDSRSDPSYSGFSLSITGENLDNDSSDGGECTGTLADVTEPVGSGTVTSRND</sequence>
<dbReference type="CDD" id="cd00161">
    <property type="entry name" value="beta-trefoil_Ricin-like"/>
    <property type="match status" value="1"/>
</dbReference>
<feature type="domain" description="Glucose/Sorbosone dehydrogenase" evidence="2">
    <location>
        <begin position="64"/>
        <end position="247"/>
    </location>
</feature>
<evidence type="ECO:0000313" key="5">
    <source>
        <dbReference type="Proteomes" id="UP001597012"/>
    </source>
</evidence>
<dbReference type="InterPro" id="IPR011041">
    <property type="entry name" value="Quinoprot_gluc/sorb_DH_b-prop"/>
</dbReference>
<dbReference type="PANTHER" id="PTHR19328">
    <property type="entry name" value="HEDGEHOG-INTERACTING PROTEIN"/>
    <property type="match status" value="1"/>
</dbReference>
<dbReference type="RefSeq" id="WP_379936547.1">
    <property type="nucleotide sequence ID" value="NZ_JBHTHY010000026.1"/>
</dbReference>
<dbReference type="SUPFAM" id="SSF50952">
    <property type="entry name" value="Soluble quinoprotein glucose dehydrogenase"/>
    <property type="match status" value="1"/>
</dbReference>
<feature type="domain" description="Glucose/Sorbosone dehydrogenase" evidence="2">
    <location>
        <begin position="272"/>
        <end position="443"/>
    </location>
</feature>
<comment type="caution">
    <text evidence="4">The sequence shown here is derived from an EMBL/GenBank/DDBJ whole genome shotgun (WGS) entry which is preliminary data.</text>
</comment>
<dbReference type="Pfam" id="PF14200">
    <property type="entry name" value="RicinB_lectin_2"/>
    <property type="match status" value="1"/>
</dbReference>
<dbReference type="Pfam" id="PF07995">
    <property type="entry name" value="GSDH"/>
    <property type="match status" value="2"/>
</dbReference>
<dbReference type="Gene3D" id="2.80.10.50">
    <property type="match status" value="1"/>
</dbReference>
<keyword evidence="5" id="KW-1185">Reference proteome</keyword>
<dbReference type="InterPro" id="IPR036280">
    <property type="entry name" value="Multihaem_cyt_sf"/>
</dbReference>
<dbReference type="Gene3D" id="2.120.10.30">
    <property type="entry name" value="TolB, C-terminal domain"/>
    <property type="match status" value="1"/>
</dbReference>
<reference evidence="5" key="1">
    <citation type="journal article" date="2019" name="Int. J. Syst. Evol. Microbiol.">
        <title>The Global Catalogue of Microorganisms (GCM) 10K type strain sequencing project: providing services to taxonomists for standard genome sequencing and annotation.</title>
        <authorList>
            <consortium name="The Broad Institute Genomics Platform"/>
            <consortium name="The Broad Institute Genome Sequencing Center for Infectious Disease"/>
            <person name="Wu L."/>
            <person name="Ma J."/>
        </authorList>
    </citation>
    <scope>NUCLEOTIDE SEQUENCE [LARGE SCALE GENOMIC DNA]</scope>
    <source>
        <strain evidence="5">CCUG 61948</strain>
    </source>
</reference>